<evidence type="ECO:0000313" key="1">
    <source>
        <dbReference type="EMBL" id="CAE8585193.1"/>
    </source>
</evidence>
<reference evidence="1" key="1">
    <citation type="submission" date="2021-02" db="EMBL/GenBank/DDBJ databases">
        <authorList>
            <person name="Dougan E. K."/>
            <person name="Rhodes N."/>
            <person name="Thang M."/>
            <person name="Chan C."/>
        </authorList>
    </citation>
    <scope>NUCLEOTIDE SEQUENCE</scope>
</reference>
<dbReference type="EMBL" id="CAJNNV010001499">
    <property type="protein sequence ID" value="CAE8585193.1"/>
    <property type="molecule type" value="Genomic_DNA"/>
</dbReference>
<proteinExistence type="predicted"/>
<organism evidence="1 2">
    <name type="scientific">Polarella glacialis</name>
    <name type="common">Dinoflagellate</name>
    <dbReference type="NCBI Taxonomy" id="89957"/>
    <lineage>
        <taxon>Eukaryota</taxon>
        <taxon>Sar</taxon>
        <taxon>Alveolata</taxon>
        <taxon>Dinophyceae</taxon>
        <taxon>Suessiales</taxon>
        <taxon>Suessiaceae</taxon>
        <taxon>Polarella</taxon>
    </lineage>
</organism>
<feature type="non-terminal residue" evidence="1">
    <location>
        <position position="108"/>
    </location>
</feature>
<protein>
    <submittedName>
        <fullName evidence="1">Uncharacterized protein</fullName>
    </submittedName>
</protein>
<gene>
    <name evidence="1" type="ORF">PGLA1383_LOCUS4106</name>
</gene>
<sequence>ATTNTSRSSSLSGALVENDTTFDTEVTMDLSPLTPGVWYRMCVDLDGTATAYSFHDTGLIVYTSPITRINPKVLAVGLNQALEVECSTSSFSGSACSASTMAYLSTWC</sequence>
<dbReference type="Proteomes" id="UP000654075">
    <property type="component" value="Unassembled WGS sequence"/>
</dbReference>
<accession>A0A813D9C9</accession>
<feature type="non-terminal residue" evidence="1">
    <location>
        <position position="1"/>
    </location>
</feature>
<dbReference type="AlphaFoldDB" id="A0A813D9C9"/>
<comment type="caution">
    <text evidence="1">The sequence shown here is derived from an EMBL/GenBank/DDBJ whole genome shotgun (WGS) entry which is preliminary data.</text>
</comment>
<evidence type="ECO:0000313" key="2">
    <source>
        <dbReference type="Proteomes" id="UP000654075"/>
    </source>
</evidence>
<keyword evidence="2" id="KW-1185">Reference proteome</keyword>
<name>A0A813D9C9_POLGL</name>